<feature type="compositionally biased region" description="Basic residues" evidence="1">
    <location>
        <begin position="62"/>
        <end position="78"/>
    </location>
</feature>
<organism evidence="3">
    <name type="scientific">Culex pipiens</name>
    <name type="common">House mosquito</name>
    <dbReference type="NCBI Taxonomy" id="7175"/>
    <lineage>
        <taxon>Eukaryota</taxon>
        <taxon>Metazoa</taxon>
        <taxon>Ecdysozoa</taxon>
        <taxon>Arthropoda</taxon>
        <taxon>Hexapoda</taxon>
        <taxon>Insecta</taxon>
        <taxon>Pterygota</taxon>
        <taxon>Neoptera</taxon>
        <taxon>Endopterygota</taxon>
        <taxon>Diptera</taxon>
        <taxon>Nematocera</taxon>
        <taxon>Culicoidea</taxon>
        <taxon>Culicidae</taxon>
        <taxon>Culicinae</taxon>
        <taxon>Culicini</taxon>
        <taxon>Culex</taxon>
        <taxon>Culex</taxon>
    </lineage>
</organism>
<reference evidence="3" key="1">
    <citation type="submission" date="2021-05" db="EMBL/GenBank/DDBJ databases">
        <authorList>
            <person name="Alioto T."/>
            <person name="Alioto T."/>
            <person name="Gomez Garrido J."/>
        </authorList>
    </citation>
    <scope>NUCLEOTIDE SEQUENCE</scope>
</reference>
<name>A0A8D8BSM2_CULPI</name>
<evidence type="ECO:0000313" key="3">
    <source>
        <dbReference type="EMBL" id="CAG6480991.1"/>
    </source>
</evidence>
<evidence type="ECO:0000256" key="1">
    <source>
        <dbReference type="SAM" id="MobiDB-lite"/>
    </source>
</evidence>
<sequence>MLHFSLFITSIIIIISAVIVGILVVSSRVNSGAPIQPNRALSRGPPTRVHPAAHQPPTPLKHPSRPRLRARSSFRRAPSRSSTETAVAAAGHDVRRELSTQHGLRVRHA</sequence>
<keyword evidence="2" id="KW-0472">Membrane</keyword>
<keyword evidence="2" id="KW-1133">Transmembrane helix</keyword>
<proteinExistence type="predicted"/>
<evidence type="ECO:0000256" key="2">
    <source>
        <dbReference type="SAM" id="Phobius"/>
    </source>
</evidence>
<dbReference type="EMBL" id="HBUE01089855">
    <property type="protein sequence ID" value="CAG6480991.1"/>
    <property type="molecule type" value="Transcribed_RNA"/>
</dbReference>
<feature type="region of interest" description="Disordered" evidence="1">
    <location>
        <begin position="32"/>
        <end position="109"/>
    </location>
</feature>
<protein>
    <submittedName>
        <fullName evidence="3">(northern house mosquito) hypothetical protein</fullName>
    </submittedName>
</protein>
<feature type="transmembrane region" description="Helical" evidence="2">
    <location>
        <begin position="6"/>
        <end position="25"/>
    </location>
</feature>
<keyword evidence="2" id="KW-0812">Transmembrane</keyword>
<accession>A0A8D8BSM2</accession>
<dbReference type="AlphaFoldDB" id="A0A8D8BSM2"/>